<keyword evidence="5 12" id="KW-0349">Heme</keyword>
<evidence type="ECO:0000256" key="3">
    <source>
        <dbReference type="ARBA" id="ARBA00022448"/>
    </source>
</evidence>
<evidence type="ECO:0000256" key="12">
    <source>
        <dbReference type="PIRNR" id="PIRNR006446"/>
    </source>
</evidence>
<evidence type="ECO:0000256" key="9">
    <source>
        <dbReference type="ARBA" id="ARBA00022989"/>
    </source>
</evidence>
<feature type="transmembrane region" description="Helical" evidence="12">
    <location>
        <begin position="406"/>
        <end position="429"/>
    </location>
</feature>
<feature type="transmembrane region" description="Helical" evidence="12">
    <location>
        <begin position="181"/>
        <end position="202"/>
    </location>
</feature>
<evidence type="ECO:0000256" key="4">
    <source>
        <dbReference type="ARBA" id="ARBA00022475"/>
    </source>
</evidence>
<keyword evidence="7 12" id="KW-0479">Metal-binding</keyword>
<dbReference type="GO" id="GO:0070069">
    <property type="term" value="C:cytochrome complex"/>
    <property type="evidence" value="ECO:0007669"/>
    <property type="project" value="UniProtKB-UniRule"/>
</dbReference>
<keyword evidence="8 12" id="KW-0249">Electron transport</keyword>
<feature type="transmembrane region" description="Helical" evidence="12">
    <location>
        <begin position="91"/>
        <end position="114"/>
    </location>
</feature>
<evidence type="ECO:0000313" key="14">
    <source>
        <dbReference type="Proteomes" id="UP000589351"/>
    </source>
</evidence>
<keyword evidence="14" id="KW-1185">Reference proteome</keyword>
<accession>A0A6V7RN24</accession>
<keyword evidence="11 12" id="KW-0472">Membrane</keyword>
<dbReference type="PIRSF" id="PIRSF006446">
    <property type="entry name" value="Cyt_quinol_oxidase_1"/>
    <property type="match status" value="1"/>
</dbReference>
<evidence type="ECO:0000256" key="8">
    <source>
        <dbReference type="ARBA" id="ARBA00022982"/>
    </source>
</evidence>
<evidence type="ECO:0000256" key="6">
    <source>
        <dbReference type="ARBA" id="ARBA00022692"/>
    </source>
</evidence>
<comment type="similarity">
    <text evidence="2 12">Belongs to the cytochrome ubiquinol oxidase subunit 1 family.</text>
</comment>
<feature type="transmembrane region" description="Helical" evidence="12">
    <location>
        <begin position="222"/>
        <end position="242"/>
    </location>
</feature>
<keyword evidence="6 12" id="KW-0812">Transmembrane</keyword>
<keyword evidence="10 12" id="KW-0408">Iron</keyword>
<dbReference type="GO" id="GO:0019646">
    <property type="term" value="P:aerobic electron transport chain"/>
    <property type="evidence" value="ECO:0007669"/>
    <property type="project" value="InterPro"/>
</dbReference>
<sequence length="462" mass="51930">MDEALIGRTLTGLTLSFHIIFATIGVGVPIIFMVLEFLGIKKQDAHYLTMARRIAKGYTVTVAVGVVTGTIIGLQLSLIWPDFMRLGGQIIALPLFMETFAFFFEAIFLGIYLYTWDRFKNQFNHWLLTIPIVIGSTLSAVFITTVNSFMNTPAGFDFVDGEFLNIDPVAAMLNPSTWVRVFHVVVTAYMTIAFLMATISAVKLLRVKFVEDKEYHKKGLKVMMSIGVITALLTLLAGDFSAKFLHEEQPEKLAAFEWHFETEDRADLVLFGILDEETQEVKYELRIPWVLSILAGNSVDTEVTGLNDIPEDERPPLIIHYFFDLMVFFGTYALGVSIVYFLAKLTKKWTKINEHHPILLYLYALTGPLSFLAIEAGWFLAEMGRQPWIVRGYMRVSDAVTQADGLGITLILFAILYAVLGVTCIYVLVKMFKDKSAEEEKISWYGESGIKAEDGSGGRLLP</sequence>
<keyword evidence="4 12" id="KW-1003">Cell membrane</keyword>
<dbReference type="GO" id="GO:0016682">
    <property type="term" value="F:oxidoreductase activity, acting on diphenols and related substances as donors, oxygen as acceptor"/>
    <property type="evidence" value="ECO:0007669"/>
    <property type="project" value="TreeGrafter"/>
</dbReference>
<dbReference type="EMBL" id="CAJEWD010000008">
    <property type="protein sequence ID" value="CAD2079589.1"/>
    <property type="molecule type" value="Genomic_DNA"/>
</dbReference>
<dbReference type="Proteomes" id="UP000589351">
    <property type="component" value="Unassembled WGS sequence"/>
</dbReference>
<dbReference type="PANTHER" id="PTHR30365">
    <property type="entry name" value="CYTOCHROME D UBIQUINOL OXIDASE"/>
    <property type="match status" value="1"/>
</dbReference>
<evidence type="ECO:0000256" key="11">
    <source>
        <dbReference type="ARBA" id="ARBA00023136"/>
    </source>
</evidence>
<reference evidence="13 14" key="1">
    <citation type="submission" date="2020-07" db="EMBL/GenBank/DDBJ databases">
        <authorList>
            <person name="Criscuolo A."/>
        </authorList>
    </citation>
    <scope>NUCLEOTIDE SEQUENCE [LARGE SCALE GENOMIC DNA]</scope>
    <source>
        <strain evidence="13">CIP111649</strain>
    </source>
</reference>
<gene>
    <name evidence="13" type="primary">ythA</name>
    <name evidence="13" type="ORF">JEODO184_01714</name>
</gene>
<evidence type="ECO:0000256" key="7">
    <source>
        <dbReference type="ARBA" id="ARBA00022723"/>
    </source>
</evidence>
<dbReference type="GO" id="GO:0009055">
    <property type="term" value="F:electron transfer activity"/>
    <property type="evidence" value="ECO:0007669"/>
    <property type="project" value="UniProtKB-UniRule"/>
</dbReference>
<evidence type="ECO:0000313" key="13">
    <source>
        <dbReference type="EMBL" id="CAD2079589.1"/>
    </source>
</evidence>
<dbReference type="AlphaFoldDB" id="A0A6V7RN24"/>
<dbReference type="GO" id="GO:0046872">
    <property type="term" value="F:metal ion binding"/>
    <property type="evidence" value="ECO:0007669"/>
    <property type="project" value="UniProtKB-UniRule"/>
</dbReference>
<feature type="transmembrane region" description="Helical" evidence="12">
    <location>
        <begin position="358"/>
        <end position="381"/>
    </location>
</feature>
<comment type="subcellular location">
    <subcellularLocation>
        <location evidence="1">Cell membrane</location>
        <topology evidence="1">Multi-pass membrane protein</topology>
    </subcellularLocation>
</comment>
<proteinExistence type="inferred from homology"/>
<comment type="caution">
    <text evidence="13">The sequence shown here is derived from an EMBL/GenBank/DDBJ whole genome shotgun (WGS) entry which is preliminary data.</text>
</comment>
<dbReference type="Pfam" id="PF01654">
    <property type="entry name" value="Cyt_bd_oxida_I"/>
    <property type="match status" value="1"/>
</dbReference>
<protein>
    <submittedName>
        <fullName evidence="13">Cytochrome bd menaquinol oxidase subunit I</fullName>
    </submittedName>
</protein>
<feature type="transmembrane region" description="Helical" evidence="12">
    <location>
        <begin position="58"/>
        <end position="79"/>
    </location>
</feature>
<dbReference type="PANTHER" id="PTHR30365:SF14">
    <property type="entry name" value="CYTOCHROME BD MENAQUINOL OXIDASE SUBUNIT I-RELATED"/>
    <property type="match status" value="1"/>
</dbReference>
<keyword evidence="3 12" id="KW-0813">Transport</keyword>
<dbReference type="RefSeq" id="WP_185126211.1">
    <property type="nucleotide sequence ID" value="NZ_CAJEWD010000008.1"/>
</dbReference>
<name>A0A6V7RN24_9STAP</name>
<dbReference type="InterPro" id="IPR002585">
    <property type="entry name" value="Cyt-d_ubiquinol_oxidase_su_1"/>
</dbReference>
<evidence type="ECO:0000256" key="5">
    <source>
        <dbReference type="ARBA" id="ARBA00022617"/>
    </source>
</evidence>
<keyword evidence="9 12" id="KW-1133">Transmembrane helix</keyword>
<feature type="transmembrane region" description="Helical" evidence="12">
    <location>
        <begin position="15"/>
        <end position="38"/>
    </location>
</feature>
<evidence type="ECO:0000256" key="10">
    <source>
        <dbReference type="ARBA" id="ARBA00023004"/>
    </source>
</evidence>
<feature type="transmembrane region" description="Helical" evidence="12">
    <location>
        <begin position="318"/>
        <end position="343"/>
    </location>
</feature>
<evidence type="ECO:0000256" key="2">
    <source>
        <dbReference type="ARBA" id="ARBA00009819"/>
    </source>
</evidence>
<dbReference type="GO" id="GO:0005886">
    <property type="term" value="C:plasma membrane"/>
    <property type="evidence" value="ECO:0007669"/>
    <property type="project" value="UniProtKB-SubCell"/>
</dbReference>
<organism evidence="13 14">
    <name type="scientific">Jeotgalicoccus meleagridis</name>
    <dbReference type="NCBI Taxonomy" id="2759181"/>
    <lineage>
        <taxon>Bacteria</taxon>
        <taxon>Bacillati</taxon>
        <taxon>Bacillota</taxon>
        <taxon>Bacilli</taxon>
        <taxon>Bacillales</taxon>
        <taxon>Staphylococcaceae</taxon>
        <taxon>Jeotgalicoccus</taxon>
    </lineage>
</organism>
<feature type="transmembrane region" description="Helical" evidence="12">
    <location>
        <begin position="126"/>
        <end position="150"/>
    </location>
</feature>
<dbReference type="GO" id="GO:0020037">
    <property type="term" value="F:heme binding"/>
    <property type="evidence" value="ECO:0007669"/>
    <property type="project" value="TreeGrafter"/>
</dbReference>
<evidence type="ECO:0000256" key="1">
    <source>
        <dbReference type="ARBA" id="ARBA00004651"/>
    </source>
</evidence>